<evidence type="ECO:0000259" key="2">
    <source>
        <dbReference type="PROSITE" id="PS50975"/>
    </source>
</evidence>
<dbReference type="WBParaSite" id="jg8030">
    <property type="protein sequence ID" value="jg8030"/>
    <property type="gene ID" value="jg8030"/>
</dbReference>
<name>A0A915ER23_9BILA</name>
<evidence type="ECO:0000313" key="4">
    <source>
        <dbReference type="WBParaSite" id="jg8030"/>
    </source>
</evidence>
<accession>A0A915ER23</accession>
<dbReference type="AlphaFoldDB" id="A0A915ER23"/>
<protein>
    <submittedName>
        <fullName evidence="4">ATP-grasp domain-containing protein</fullName>
    </submittedName>
</protein>
<feature type="domain" description="ATP-grasp" evidence="2">
    <location>
        <begin position="147"/>
        <end position="359"/>
    </location>
</feature>
<dbReference type="Gene3D" id="3.30.470.20">
    <property type="entry name" value="ATP-grasp fold, B domain"/>
    <property type="match status" value="1"/>
</dbReference>
<dbReference type="Proteomes" id="UP000887574">
    <property type="component" value="Unplaced"/>
</dbReference>
<sequence>MSTVNEKQLSTLEELNASKRVVVVLIKWKYPFFTELQNFQKPRDAGLVGIFAEQTKAQMFEGFDKHFDLIFWYKADYTLFEGVYCDSNTIFVPEVTDLVQKISINKLKLLDTEEFMIDFLCQLRKDFGIAGPLKEDLEPLRNKAMLKTCIHKAGIPTAKFSIVHFESVRNQADIQSAIQETIQQIGQFPMFRKPISGCGSGGGGQLASEQELERWMKEEVDNGQKGTYLIEECMVGREFWAMVCLLPSKKWRPLMLLHCGDTPVGESLRKGLPMKFIGRRFEHFEDEFPRMEKFVDEVIRVLKPPHPHQFCVQGFQLKPKTSDYFFTECGYRLNGARGSGVSHGACGVSLETALLQCHMDLGYQAEVDPSWGNLKEAQVWWPYNKGFIRSHNTVPADAPINSSVELRWKMEVGDKMCDPNRSPTS</sequence>
<reference evidence="4" key="1">
    <citation type="submission" date="2022-11" db="UniProtKB">
        <authorList>
            <consortium name="WormBaseParasite"/>
        </authorList>
    </citation>
    <scope>IDENTIFICATION</scope>
</reference>
<dbReference type="InterPro" id="IPR011761">
    <property type="entry name" value="ATP-grasp"/>
</dbReference>
<dbReference type="GO" id="GO:0005524">
    <property type="term" value="F:ATP binding"/>
    <property type="evidence" value="ECO:0007669"/>
    <property type="project" value="UniProtKB-UniRule"/>
</dbReference>
<evidence type="ECO:0000256" key="1">
    <source>
        <dbReference type="PROSITE-ProRule" id="PRU00409"/>
    </source>
</evidence>
<proteinExistence type="predicted"/>
<dbReference type="GO" id="GO:0046872">
    <property type="term" value="F:metal ion binding"/>
    <property type="evidence" value="ECO:0007669"/>
    <property type="project" value="InterPro"/>
</dbReference>
<keyword evidence="1" id="KW-0067">ATP-binding</keyword>
<keyword evidence="1" id="KW-0547">Nucleotide-binding</keyword>
<dbReference type="PROSITE" id="PS50975">
    <property type="entry name" value="ATP_GRASP"/>
    <property type="match status" value="1"/>
</dbReference>
<dbReference type="SUPFAM" id="SSF56059">
    <property type="entry name" value="Glutathione synthetase ATP-binding domain-like"/>
    <property type="match status" value="1"/>
</dbReference>
<keyword evidence="3" id="KW-1185">Reference proteome</keyword>
<organism evidence="3 4">
    <name type="scientific">Ditylenchus dipsaci</name>
    <dbReference type="NCBI Taxonomy" id="166011"/>
    <lineage>
        <taxon>Eukaryota</taxon>
        <taxon>Metazoa</taxon>
        <taxon>Ecdysozoa</taxon>
        <taxon>Nematoda</taxon>
        <taxon>Chromadorea</taxon>
        <taxon>Rhabditida</taxon>
        <taxon>Tylenchina</taxon>
        <taxon>Tylenchomorpha</taxon>
        <taxon>Sphaerularioidea</taxon>
        <taxon>Anguinidae</taxon>
        <taxon>Anguininae</taxon>
        <taxon>Ditylenchus</taxon>
    </lineage>
</organism>
<evidence type="ECO:0000313" key="3">
    <source>
        <dbReference type="Proteomes" id="UP000887574"/>
    </source>
</evidence>